<gene>
    <name evidence="2" type="ORF">DARMORV10_C01P50770.1</name>
</gene>
<feature type="non-terminal residue" evidence="2">
    <location>
        <position position="74"/>
    </location>
</feature>
<evidence type="ECO:0000313" key="2">
    <source>
        <dbReference type="EMBL" id="CAF2079080.1"/>
    </source>
</evidence>
<evidence type="ECO:0000259" key="1">
    <source>
        <dbReference type="Pfam" id="PF07734"/>
    </source>
</evidence>
<name>A0A816RSN4_BRANA</name>
<dbReference type="Pfam" id="PF07734">
    <property type="entry name" value="FBA_1"/>
    <property type="match status" value="1"/>
</dbReference>
<feature type="non-terminal residue" evidence="2">
    <location>
        <position position="1"/>
    </location>
</feature>
<protein>
    <submittedName>
        <fullName evidence="2">(rape) hypothetical protein</fullName>
    </submittedName>
</protein>
<dbReference type="EMBL" id="HG994365">
    <property type="protein sequence ID" value="CAF2079080.1"/>
    <property type="molecule type" value="Genomic_DNA"/>
</dbReference>
<dbReference type="InterPro" id="IPR006527">
    <property type="entry name" value="F-box-assoc_dom_typ1"/>
</dbReference>
<feature type="domain" description="F-box associated beta-propeller type 1" evidence="1">
    <location>
        <begin position="1"/>
        <end position="74"/>
    </location>
</feature>
<accession>A0A816RSN4</accession>
<proteinExistence type="predicted"/>
<dbReference type="Proteomes" id="UP001295469">
    <property type="component" value="Chromosome C01"/>
</dbReference>
<organism evidence="2">
    <name type="scientific">Brassica napus</name>
    <name type="common">Rape</name>
    <dbReference type="NCBI Taxonomy" id="3708"/>
    <lineage>
        <taxon>Eukaryota</taxon>
        <taxon>Viridiplantae</taxon>
        <taxon>Streptophyta</taxon>
        <taxon>Embryophyta</taxon>
        <taxon>Tracheophyta</taxon>
        <taxon>Spermatophyta</taxon>
        <taxon>Magnoliopsida</taxon>
        <taxon>eudicotyledons</taxon>
        <taxon>Gunneridae</taxon>
        <taxon>Pentapetalae</taxon>
        <taxon>rosids</taxon>
        <taxon>malvids</taxon>
        <taxon>Brassicales</taxon>
        <taxon>Brassicaceae</taxon>
        <taxon>Brassiceae</taxon>
        <taxon>Brassica</taxon>
    </lineage>
</organism>
<dbReference type="AlphaFoldDB" id="A0A816RSN4"/>
<sequence>LEIWVTNKIDPGEVSWSKFLRFTSSCTGDILAGSFFVDEEKRVVVVVDQEDYKEPIVNRRNQTAYIIGQDGYFK</sequence>
<reference evidence="2" key="1">
    <citation type="submission" date="2021-01" db="EMBL/GenBank/DDBJ databases">
        <authorList>
            <consortium name="Genoscope - CEA"/>
            <person name="William W."/>
        </authorList>
    </citation>
    <scope>NUCLEOTIDE SEQUENCE</scope>
</reference>